<feature type="domain" description="Pyridoxamine 5'-phosphate oxidase N-terminal" evidence="1">
    <location>
        <begin position="11"/>
        <end position="95"/>
    </location>
</feature>
<dbReference type="InterPro" id="IPR012349">
    <property type="entry name" value="Split_barrel_FMN-bd"/>
</dbReference>
<accession>A0A6J7SJY3</accession>
<dbReference type="Gene3D" id="2.30.110.10">
    <property type="entry name" value="Electron Transport, Fmn-binding Protein, Chain A"/>
    <property type="match status" value="1"/>
</dbReference>
<dbReference type="InterPro" id="IPR011576">
    <property type="entry name" value="Pyridox_Oxase_N"/>
</dbReference>
<dbReference type="SUPFAM" id="SSF50475">
    <property type="entry name" value="FMN-binding split barrel"/>
    <property type="match status" value="1"/>
</dbReference>
<evidence type="ECO:0000259" key="1">
    <source>
        <dbReference type="Pfam" id="PF01243"/>
    </source>
</evidence>
<reference evidence="2" key="1">
    <citation type="submission" date="2020-05" db="EMBL/GenBank/DDBJ databases">
        <authorList>
            <person name="Chiriac C."/>
            <person name="Salcher M."/>
            <person name="Ghai R."/>
            <person name="Kavagutti S V."/>
        </authorList>
    </citation>
    <scope>NUCLEOTIDE SEQUENCE</scope>
</reference>
<dbReference type="InterPro" id="IPR024031">
    <property type="entry name" value="MSMEG_5819/OxyR"/>
</dbReference>
<name>A0A6J7SJY3_9ZZZZ</name>
<proteinExistence type="predicted"/>
<organism evidence="2">
    <name type="scientific">freshwater metagenome</name>
    <dbReference type="NCBI Taxonomy" id="449393"/>
    <lineage>
        <taxon>unclassified sequences</taxon>
        <taxon>metagenomes</taxon>
        <taxon>ecological metagenomes</taxon>
    </lineage>
</organism>
<dbReference type="EMBL" id="CAFBPU010000099">
    <property type="protein sequence ID" value="CAB5041306.1"/>
    <property type="molecule type" value="Genomic_DNA"/>
</dbReference>
<sequence length="142" mass="15305">MSAFTAAELNYLATQPLMRFATASPEGKPDVAPVVFEVDGDDIITAGFDIARTVRYRNIQTNPRATVVIDDLASVQPWSPRGIKVIGSAAIEHPDGAPRFRISPDVIISWGINDTTPGIPSMERRMVRGANLAEDGDSGEPQ</sequence>
<dbReference type="NCBIfam" id="TIGR04023">
    <property type="entry name" value="PPOX_MSMEG_5819"/>
    <property type="match status" value="1"/>
</dbReference>
<protein>
    <submittedName>
        <fullName evidence="2">Unannotated protein</fullName>
    </submittedName>
</protein>
<dbReference type="AlphaFoldDB" id="A0A6J7SJY3"/>
<evidence type="ECO:0000313" key="2">
    <source>
        <dbReference type="EMBL" id="CAB5041306.1"/>
    </source>
</evidence>
<gene>
    <name evidence="2" type="ORF">UFOPK4150_02480</name>
</gene>
<dbReference type="Pfam" id="PF01243">
    <property type="entry name" value="PNPOx_N"/>
    <property type="match status" value="1"/>
</dbReference>